<evidence type="ECO:0000313" key="3">
    <source>
        <dbReference type="Proteomes" id="UP000654075"/>
    </source>
</evidence>
<proteinExistence type="predicted"/>
<keyword evidence="3" id="KW-1185">Reference proteome</keyword>
<keyword evidence="1" id="KW-0812">Transmembrane</keyword>
<keyword evidence="1" id="KW-0472">Membrane</keyword>
<dbReference type="Proteomes" id="UP000654075">
    <property type="component" value="Unassembled WGS sequence"/>
</dbReference>
<accession>A0A813H5M8</accession>
<comment type="caution">
    <text evidence="2">The sequence shown here is derived from an EMBL/GenBank/DDBJ whole genome shotgun (WGS) entry which is preliminary data.</text>
</comment>
<keyword evidence="1" id="KW-1133">Transmembrane helix</keyword>
<organism evidence="2 3">
    <name type="scientific">Polarella glacialis</name>
    <name type="common">Dinoflagellate</name>
    <dbReference type="NCBI Taxonomy" id="89957"/>
    <lineage>
        <taxon>Eukaryota</taxon>
        <taxon>Sar</taxon>
        <taxon>Alveolata</taxon>
        <taxon>Dinophyceae</taxon>
        <taxon>Suessiales</taxon>
        <taxon>Suessiaceae</taxon>
        <taxon>Polarella</taxon>
    </lineage>
</organism>
<sequence length="243" mass="27438">MPGQKPISVSQMAQGMRPLGPCRPFASFFRSRAQIFVFLVSSSLTNTILFAFTSSFLAGAIGAILSEVRAVVAANQQYDPSWDNAAWYTNLLAQMQTVVLLVDDFKILPTFLIGFMINREVSRWLDWLRIMLSIQGRLHDLCLILASAYSDVNHPEHGMRHRRQLFRWYRYCNAIHYLAYFKLVPSLGTSPDAILQDLHSVGLLVHHGTSKLMLFNIPNHVCWLCHSSFLLKGGIMLLDAVPG</sequence>
<dbReference type="EMBL" id="CAJNNV010030562">
    <property type="protein sequence ID" value="CAE8632938.1"/>
    <property type="molecule type" value="Genomic_DNA"/>
</dbReference>
<dbReference type="AlphaFoldDB" id="A0A813H5M8"/>
<name>A0A813H5M8_POLGL</name>
<evidence type="ECO:0000313" key="2">
    <source>
        <dbReference type="EMBL" id="CAE8632938.1"/>
    </source>
</evidence>
<gene>
    <name evidence="2" type="ORF">PGLA1383_LOCUS48859</name>
</gene>
<dbReference type="OrthoDB" id="439532at2759"/>
<reference evidence="2" key="1">
    <citation type="submission" date="2021-02" db="EMBL/GenBank/DDBJ databases">
        <authorList>
            <person name="Dougan E. K."/>
            <person name="Rhodes N."/>
            <person name="Thang M."/>
            <person name="Chan C."/>
        </authorList>
    </citation>
    <scope>NUCLEOTIDE SEQUENCE</scope>
</reference>
<protein>
    <submittedName>
        <fullName evidence="2">Uncharacterized protein</fullName>
    </submittedName>
</protein>
<evidence type="ECO:0000256" key="1">
    <source>
        <dbReference type="SAM" id="Phobius"/>
    </source>
</evidence>
<feature type="transmembrane region" description="Helical" evidence="1">
    <location>
        <begin position="35"/>
        <end position="65"/>
    </location>
</feature>